<evidence type="ECO:0000256" key="1">
    <source>
        <dbReference type="ARBA" id="ARBA00001966"/>
    </source>
</evidence>
<evidence type="ECO:0000313" key="6">
    <source>
        <dbReference type="EMBL" id="MPN38632.1"/>
    </source>
</evidence>
<gene>
    <name evidence="6" type="primary">nifH1_20</name>
    <name evidence="6" type="ORF">SDC9_186156</name>
</gene>
<keyword evidence="3" id="KW-0479">Metal-binding</keyword>
<reference evidence="6" key="1">
    <citation type="submission" date="2019-08" db="EMBL/GenBank/DDBJ databases">
        <authorList>
            <person name="Kucharzyk K."/>
            <person name="Murdoch R.W."/>
            <person name="Higgins S."/>
            <person name="Loffler F."/>
        </authorList>
    </citation>
    <scope>NUCLEOTIDE SEQUENCE</scope>
</reference>
<dbReference type="AlphaFoldDB" id="A0A645HJR6"/>
<name>A0A645HJR6_9ZZZZ</name>
<dbReference type="EMBL" id="VSSQ01093989">
    <property type="protein sequence ID" value="MPN38632.1"/>
    <property type="molecule type" value="Genomic_DNA"/>
</dbReference>
<evidence type="ECO:0000256" key="2">
    <source>
        <dbReference type="ARBA" id="ARBA00005504"/>
    </source>
</evidence>
<keyword evidence="6" id="KW-0560">Oxidoreductase</keyword>
<comment type="caution">
    <text evidence="6">The sequence shown here is derived from an EMBL/GenBank/DDBJ whole genome shotgun (WGS) entry which is preliminary data.</text>
</comment>
<dbReference type="GO" id="GO:0005524">
    <property type="term" value="F:ATP binding"/>
    <property type="evidence" value="ECO:0007669"/>
    <property type="project" value="UniProtKB-KW"/>
</dbReference>
<comment type="similarity">
    <text evidence="2">Belongs to the NifH/BchL/ChlL family.</text>
</comment>
<dbReference type="InterPro" id="IPR000392">
    <property type="entry name" value="NifH/frxC"/>
</dbReference>
<organism evidence="6">
    <name type="scientific">bioreactor metagenome</name>
    <dbReference type="NCBI Taxonomy" id="1076179"/>
    <lineage>
        <taxon>unclassified sequences</taxon>
        <taxon>metagenomes</taxon>
        <taxon>ecological metagenomes</taxon>
    </lineage>
</organism>
<dbReference type="Pfam" id="PF00142">
    <property type="entry name" value="Fer4_NifH"/>
    <property type="match status" value="1"/>
</dbReference>
<accession>A0A645HJR6</accession>
<dbReference type="InterPro" id="IPR027417">
    <property type="entry name" value="P-loop_NTPase"/>
</dbReference>
<sequence length="68" mass="8125">MVQRAEIRRKTVIEYDSESRQAQEYRSLAKAIDENTLFTIPKPMTQERLEEILLEYGLMDSVQDDYRI</sequence>
<evidence type="ECO:0000256" key="3">
    <source>
        <dbReference type="ARBA" id="ARBA00022723"/>
    </source>
</evidence>
<dbReference type="Gene3D" id="3.40.50.300">
    <property type="entry name" value="P-loop containing nucleotide triphosphate hydrolases"/>
    <property type="match status" value="1"/>
</dbReference>
<protein>
    <submittedName>
        <fullName evidence="6">Nitrogenase iron protein 1</fullName>
        <ecNumber evidence="6">1.18.6.1</ecNumber>
    </submittedName>
</protein>
<proteinExistence type="inferred from homology"/>
<keyword evidence="5" id="KW-0067">ATP-binding</keyword>
<comment type="cofactor">
    <cofactor evidence="1">
        <name>[4Fe-4S] cluster</name>
        <dbReference type="ChEBI" id="CHEBI:49883"/>
    </cofactor>
</comment>
<dbReference type="GO" id="GO:0046872">
    <property type="term" value="F:metal ion binding"/>
    <property type="evidence" value="ECO:0007669"/>
    <property type="project" value="UniProtKB-KW"/>
</dbReference>
<evidence type="ECO:0000256" key="4">
    <source>
        <dbReference type="ARBA" id="ARBA00022741"/>
    </source>
</evidence>
<dbReference type="EC" id="1.18.6.1" evidence="6"/>
<dbReference type="GO" id="GO:0016163">
    <property type="term" value="F:nitrogenase activity"/>
    <property type="evidence" value="ECO:0007669"/>
    <property type="project" value="UniProtKB-EC"/>
</dbReference>
<evidence type="ECO:0000256" key="5">
    <source>
        <dbReference type="ARBA" id="ARBA00022840"/>
    </source>
</evidence>
<keyword evidence="4" id="KW-0547">Nucleotide-binding</keyword>